<reference evidence="1" key="1">
    <citation type="submission" date="2022-04" db="EMBL/GenBank/DDBJ databases">
        <title>Paenibacillus mangrovi sp. nov., a novel endophytic bacterium isolated from bark of Kandelia candel.</title>
        <authorList>
            <person name="Tuo L."/>
        </authorList>
    </citation>
    <scope>NUCLEOTIDE SEQUENCE</scope>
    <source>
        <strain evidence="1">KQZ6P-2</strain>
    </source>
</reference>
<keyword evidence="2" id="KW-1185">Reference proteome</keyword>
<dbReference type="RefSeq" id="WP_244726356.1">
    <property type="nucleotide sequence ID" value="NZ_JALIRP010000006.1"/>
</dbReference>
<comment type="caution">
    <text evidence="1">The sequence shown here is derived from an EMBL/GenBank/DDBJ whole genome shotgun (WGS) entry which is preliminary data.</text>
</comment>
<evidence type="ECO:0000313" key="2">
    <source>
        <dbReference type="Proteomes" id="UP001139347"/>
    </source>
</evidence>
<dbReference type="Proteomes" id="UP001139347">
    <property type="component" value="Unassembled WGS sequence"/>
</dbReference>
<protein>
    <submittedName>
        <fullName evidence="1">Uncharacterized protein</fullName>
    </submittedName>
</protein>
<gene>
    <name evidence="1" type="ORF">MUG84_15855</name>
</gene>
<evidence type="ECO:0000313" key="1">
    <source>
        <dbReference type="EMBL" id="MCJ8013207.1"/>
    </source>
</evidence>
<proteinExistence type="predicted"/>
<dbReference type="AlphaFoldDB" id="A0A9X1WPU9"/>
<organism evidence="1 2">
    <name type="scientific">Paenibacillus mangrovi</name>
    <dbReference type="NCBI Taxonomy" id="2931978"/>
    <lineage>
        <taxon>Bacteria</taxon>
        <taxon>Bacillati</taxon>
        <taxon>Bacillota</taxon>
        <taxon>Bacilli</taxon>
        <taxon>Bacillales</taxon>
        <taxon>Paenibacillaceae</taxon>
        <taxon>Paenibacillus</taxon>
    </lineage>
</organism>
<dbReference type="EMBL" id="JALIRP010000006">
    <property type="protein sequence ID" value="MCJ8013207.1"/>
    <property type="molecule type" value="Genomic_DNA"/>
</dbReference>
<sequence>MIIVILLVGLVFFIFQYNGSGWTNNSNLNKKILIEQISSTQMSKVVYSHETIPNIKFIEVELTEEQIRNITDWINAVPTSTIKELNHIPSNISAGIVFRLKSEKEIRIQYNLESIFITRTDIKSTQVMYSIYQENLKCFLDEQLKGFYFGQDRVNNS</sequence>
<name>A0A9X1WPU9_9BACL</name>
<accession>A0A9X1WPU9</accession>